<dbReference type="InParanoid" id="K3X3B8"/>
<dbReference type="EMBL" id="GL376611">
    <property type="status" value="NOT_ANNOTATED_CDS"/>
    <property type="molecule type" value="Genomic_DNA"/>
</dbReference>
<dbReference type="EnsemblProtists" id="PYU1_T011717">
    <property type="protein sequence ID" value="PYU1_T011717"/>
    <property type="gene ID" value="PYU1_G011691"/>
</dbReference>
<dbReference type="AlphaFoldDB" id="K3X3B8"/>
<protein>
    <submittedName>
        <fullName evidence="1">Uncharacterized protein</fullName>
    </submittedName>
</protein>
<evidence type="ECO:0000313" key="2">
    <source>
        <dbReference type="Proteomes" id="UP000019132"/>
    </source>
</evidence>
<dbReference type="Proteomes" id="UP000019132">
    <property type="component" value="Unassembled WGS sequence"/>
</dbReference>
<evidence type="ECO:0000313" key="1">
    <source>
        <dbReference type="EnsemblProtists" id="PYU1_T011717"/>
    </source>
</evidence>
<accession>K3X3B8</accession>
<dbReference type="VEuPathDB" id="FungiDB:PYU1_G011691"/>
<proteinExistence type="predicted"/>
<dbReference type="HOGENOM" id="CLU_036567_0_3_1"/>
<keyword evidence="2" id="KW-1185">Reference proteome</keyword>
<reference evidence="2" key="2">
    <citation type="submission" date="2010-04" db="EMBL/GenBank/DDBJ databases">
        <authorList>
            <person name="Buell R."/>
            <person name="Hamilton J."/>
            <person name="Hostetler J."/>
        </authorList>
    </citation>
    <scope>NUCLEOTIDE SEQUENCE [LARGE SCALE GENOMIC DNA]</scope>
    <source>
        <strain evidence="2">DAOM:BR144</strain>
    </source>
</reference>
<reference evidence="1" key="3">
    <citation type="submission" date="2015-02" db="UniProtKB">
        <authorList>
            <consortium name="EnsemblProtists"/>
        </authorList>
    </citation>
    <scope>IDENTIFICATION</scope>
    <source>
        <strain evidence="1">DAOM BR144</strain>
    </source>
</reference>
<reference evidence="2" key="1">
    <citation type="journal article" date="2010" name="Genome Biol.">
        <title>Genome sequence of the necrotrophic plant pathogen Pythium ultimum reveals original pathogenicity mechanisms and effector repertoire.</title>
        <authorList>
            <person name="Levesque C.A."/>
            <person name="Brouwer H."/>
            <person name="Cano L."/>
            <person name="Hamilton J.P."/>
            <person name="Holt C."/>
            <person name="Huitema E."/>
            <person name="Raffaele S."/>
            <person name="Robideau G.P."/>
            <person name="Thines M."/>
            <person name="Win J."/>
            <person name="Zerillo M.M."/>
            <person name="Beakes G.W."/>
            <person name="Boore J.L."/>
            <person name="Busam D."/>
            <person name="Dumas B."/>
            <person name="Ferriera S."/>
            <person name="Fuerstenberg S.I."/>
            <person name="Gachon C.M."/>
            <person name="Gaulin E."/>
            <person name="Govers F."/>
            <person name="Grenville-Briggs L."/>
            <person name="Horner N."/>
            <person name="Hostetler J."/>
            <person name="Jiang R.H."/>
            <person name="Johnson J."/>
            <person name="Krajaejun T."/>
            <person name="Lin H."/>
            <person name="Meijer H.J."/>
            <person name="Moore B."/>
            <person name="Morris P."/>
            <person name="Phuntmart V."/>
            <person name="Puiu D."/>
            <person name="Shetty J."/>
            <person name="Stajich J.E."/>
            <person name="Tripathy S."/>
            <person name="Wawra S."/>
            <person name="van West P."/>
            <person name="Whitty B.R."/>
            <person name="Coutinho P.M."/>
            <person name="Henrissat B."/>
            <person name="Martin F."/>
            <person name="Thomas P.D."/>
            <person name="Tyler B.M."/>
            <person name="De Vries R.P."/>
            <person name="Kamoun S."/>
            <person name="Yandell M."/>
            <person name="Tisserat N."/>
            <person name="Buell C.R."/>
        </authorList>
    </citation>
    <scope>NUCLEOTIDE SEQUENCE</scope>
    <source>
        <strain evidence="2">DAOM:BR144</strain>
    </source>
</reference>
<name>K3X3B8_GLOUD</name>
<dbReference type="OMA" id="QQHVPFE"/>
<sequence length="335" mass="37911">MLNLSEEKEYLEKQLEKLQAELLGFKYRALVSTTSRGRNGNSSCGSVTQDSFTESVLRDAIKIQQLSLASVQAALSTYVSHHTKVSPIETPIRLGRDLAARRQTLESMHTEKLADARTFLAERSRGMDGARHYREEERFETDEGDFCALRFDITPLVGNTSSVKKLFDALLYYIFNVEISITESFGNITIREDDDSGETSTSIHRLVTTSASGVQVEISTVHFSEFDENSHGGLGSGVIVADFIDEDELYPYRPSERVRNDLTAVMTITPERRKRNEDDNDGDDETVITVTRWSLLKLHRAEFEISHETRDALRDRLGCWWDDVLKTMRGNLAQG</sequence>
<organism evidence="1 2">
    <name type="scientific">Globisporangium ultimum (strain ATCC 200006 / CBS 805.95 / DAOM BR144)</name>
    <name type="common">Pythium ultimum</name>
    <dbReference type="NCBI Taxonomy" id="431595"/>
    <lineage>
        <taxon>Eukaryota</taxon>
        <taxon>Sar</taxon>
        <taxon>Stramenopiles</taxon>
        <taxon>Oomycota</taxon>
        <taxon>Peronosporomycetes</taxon>
        <taxon>Pythiales</taxon>
        <taxon>Pythiaceae</taxon>
        <taxon>Globisporangium</taxon>
    </lineage>
</organism>